<dbReference type="Pfam" id="PF00581">
    <property type="entry name" value="Rhodanese"/>
    <property type="match status" value="1"/>
</dbReference>
<evidence type="ECO:0000256" key="1">
    <source>
        <dbReference type="SAM" id="Phobius"/>
    </source>
</evidence>
<sequence length="129" mass="14595">MSINIVINVTVIIVIVWFLYTRMKPVKGVKNLIPDDFRIEMKNNSKSIVVDVREPEEYKRGFIKGAINIPLSQLERPLAEIPKDNTVLLYCQSGMRSKNAVKILSRSGYANIAHLQGGVSAWDDKLSHK</sequence>
<dbReference type="AlphaFoldDB" id="A0A2W0C7I4"/>
<dbReference type="SMART" id="SM00450">
    <property type="entry name" value="RHOD"/>
    <property type="match status" value="1"/>
</dbReference>
<dbReference type="CDD" id="cd00158">
    <property type="entry name" value="RHOD"/>
    <property type="match status" value="1"/>
</dbReference>
<dbReference type="PANTHER" id="PTHR43031:SF18">
    <property type="entry name" value="RHODANESE-RELATED SULFURTRANSFERASES"/>
    <property type="match status" value="1"/>
</dbReference>
<gene>
    <name evidence="3" type="ORF">PIL02S_05322</name>
</gene>
<comment type="caution">
    <text evidence="3">The sequence shown here is derived from an EMBL/GenBank/DDBJ whole genome shotgun (WGS) entry which is preliminary data.</text>
</comment>
<evidence type="ECO:0000259" key="2">
    <source>
        <dbReference type="PROSITE" id="PS50206"/>
    </source>
</evidence>
<dbReference type="InterPro" id="IPR050229">
    <property type="entry name" value="GlpE_sulfurtransferase"/>
</dbReference>
<reference evidence="3 4" key="1">
    <citation type="submission" date="2018-01" db="EMBL/GenBank/DDBJ databases">
        <title>Genome sequence of the PGP bacterium Paenibacillus illinoisensis E3.</title>
        <authorList>
            <person name="Rolli E."/>
            <person name="Marasco R."/>
            <person name="Bessem C."/>
            <person name="Michoud G."/>
            <person name="Gaiarsa S."/>
            <person name="Borin S."/>
            <person name="Daffonchio D."/>
        </authorList>
    </citation>
    <scope>NUCLEOTIDE SEQUENCE [LARGE SCALE GENOMIC DNA]</scope>
    <source>
        <strain evidence="3 4">E3</strain>
    </source>
</reference>
<dbReference type="RefSeq" id="WP_258377800.1">
    <property type="nucleotide sequence ID" value="NZ_PRLG01000029.1"/>
</dbReference>
<keyword evidence="1" id="KW-0812">Transmembrane</keyword>
<dbReference type="SUPFAM" id="SSF52821">
    <property type="entry name" value="Rhodanese/Cell cycle control phosphatase"/>
    <property type="match status" value="1"/>
</dbReference>
<evidence type="ECO:0000313" key="4">
    <source>
        <dbReference type="Proteomes" id="UP000247459"/>
    </source>
</evidence>
<dbReference type="EMBL" id="PRLG01000029">
    <property type="protein sequence ID" value="PYY25952.1"/>
    <property type="molecule type" value="Genomic_DNA"/>
</dbReference>
<dbReference type="InterPro" id="IPR036873">
    <property type="entry name" value="Rhodanese-like_dom_sf"/>
</dbReference>
<name>A0A2W0C7I4_9BACL</name>
<dbReference type="PANTHER" id="PTHR43031">
    <property type="entry name" value="FAD-DEPENDENT OXIDOREDUCTASE"/>
    <property type="match status" value="1"/>
</dbReference>
<feature type="transmembrane region" description="Helical" evidence="1">
    <location>
        <begin position="6"/>
        <end position="23"/>
    </location>
</feature>
<keyword evidence="1" id="KW-0472">Membrane</keyword>
<dbReference type="PROSITE" id="PS50206">
    <property type="entry name" value="RHODANESE_3"/>
    <property type="match status" value="1"/>
</dbReference>
<protein>
    <submittedName>
        <fullName evidence="3">Rhodanese domain protein</fullName>
    </submittedName>
</protein>
<dbReference type="Gene3D" id="3.40.250.10">
    <property type="entry name" value="Rhodanese-like domain"/>
    <property type="match status" value="1"/>
</dbReference>
<dbReference type="Proteomes" id="UP000247459">
    <property type="component" value="Unassembled WGS sequence"/>
</dbReference>
<dbReference type="InterPro" id="IPR001763">
    <property type="entry name" value="Rhodanese-like_dom"/>
</dbReference>
<accession>A0A2W0C7I4</accession>
<keyword evidence="1" id="KW-1133">Transmembrane helix</keyword>
<organism evidence="3 4">
    <name type="scientific">Paenibacillus illinoisensis</name>
    <dbReference type="NCBI Taxonomy" id="59845"/>
    <lineage>
        <taxon>Bacteria</taxon>
        <taxon>Bacillati</taxon>
        <taxon>Bacillota</taxon>
        <taxon>Bacilli</taxon>
        <taxon>Bacillales</taxon>
        <taxon>Paenibacillaceae</taxon>
        <taxon>Paenibacillus</taxon>
    </lineage>
</organism>
<evidence type="ECO:0000313" key="3">
    <source>
        <dbReference type="EMBL" id="PYY25952.1"/>
    </source>
</evidence>
<proteinExistence type="predicted"/>
<feature type="domain" description="Rhodanese" evidence="2">
    <location>
        <begin position="43"/>
        <end position="124"/>
    </location>
</feature>